<evidence type="ECO:0000256" key="1">
    <source>
        <dbReference type="SAM" id="MobiDB-lite"/>
    </source>
</evidence>
<feature type="transmembrane region" description="Helical" evidence="2">
    <location>
        <begin position="30"/>
        <end position="49"/>
    </location>
</feature>
<sequence>MPSTAESAAHGAAAGIVRRFWWRTSQPARLAIGCFGVVTALAATGAVAFNGDDLSRERGNGGLEAGGFRGDTLQVTVQTVSEVDLFEGAEPITGRLVRARVAGLRPVTDCWVAESRATAQDLLRGKDVRLVVRRDDESGSDRILVDVELPDGADYARTVVGDGVVPADLTTRGELAPDESAARLGQLGLWAAGCALTPVAATASSTPPSSSSVPSPTTTTTVTTTTEHSAPPPPPPPPPRPTSSSPDEEWDDSRLGKVCLIEGARRPSGDGNEIVCSRNGKNQLRWRRAD</sequence>
<dbReference type="Gene3D" id="2.40.50.90">
    <property type="match status" value="1"/>
</dbReference>
<keyword evidence="4" id="KW-1185">Reference proteome</keyword>
<name>A0A1I6FDH5_9PSEU</name>
<dbReference type="EMBL" id="FOYL01000012">
    <property type="protein sequence ID" value="SFR27974.1"/>
    <property type="molecule type" value="Genomic_DNA"/>
</dbReference>
<dbReference type="SUPFAM" id="SSF50199">
    <property type="entry name" value="Staphylococcal nuclease"/>
    <property type="match status" value="1"/>
</dbReference>
<dbReference type="STRING" id="84724.SAMN04488564_11285"/>
<evidence type="ECO:0000313" key="4">
    <source>
        <dbReference type="Proteomes" id="UP000198583"/>
    </source>
</evidence>
<organism evidence="3 4">
    <name type="scientific">Lentzea waywayandensis</name>
    <dbReference type="NCBI Taxonomy" id="84724"/>
    <lineage>
        <taxon>Bacteria</taxon>
        <taxon>Bacillati</taxon>
        <taxon>Actinomycetota</taxon>
        <taxon>Actinomycetes</taxon>
        <taxon>Pseudonocardiales</taxon>
        <taxon>Pseudonocardiaceae</taxon>
        <taxon>Lentzea</taxon>
    </lineage>
</organism>
<dbReference type="RefSeq" id="WP_143138932.1">
    <property type="nucleotide sequence ID" value="NZ_FOYL01000012.1"/>
</dbReference>
<keyword evidence="3" id="KW-0378">Hydrolase</keyword>
<gene>
    <name evidence="3" type="ORF">SAMN04488564_11285</name>
</gene>
<dbReference type="OrthoDB" id="3695743at2"/>
<feature type="compositionally biased region" description="Pro residues" evidence="1">
    <location>
        <begin position="230"/>
        <end position="241"/>
    </location>
</feature>
<proteinExistence type="predicted"/>
<evidence type="ECO:0000313" key="3">
    <source>
        <dbReference type="EMBL" id="SFR27974.1"/>
    </source>
</evidence>
<reference evidence="4" key="1">
    <citation type="submission" date="2016-10" db="EMBL/GenBank/DDBJ databases">
        <authorList>
            <person name="Varghese N."/>
            <person name="Submissions S."/>
        </authorList>
    </citation>
    <scope>NUCLEOTIDE SEQUENCE [LARGE SCALE GENOMIC DNA]</scope>
    <source>
        <strain evidence="4">DSM 44232</strain>
    </source>
</reference>
<evidence type="ECO:0000256" key="2">
    <source>
        <dbReference type="SAM" id="Phobius"/>
    </source>
</evidence>
<accession>A0A1I6FDH5</accession>
<feature type="compositionally biased region" description="Low complexity" evidence="1">
    <location>
        <begin position="201"/>
        <end position="229"/>
    </location>
</feature>
<feature type="region of interest" description="Disordered" evidence="1">
    <location>
        <begin position="201"/>
        <end position="290"/>
    </location>
</feature>
<protein>
    <submittedName>
        <fullName evidence="3">Endonuclease YncB, thermonuclease family</fullName>
    </submittedName>
</protein>
<dbReference type="GO" id="GO:0004519">
    <property type="term" value="F:endonuclease activity"/>
    <property type="evidence" value="ECO:0007669"/>
    <property type="project" value="UniProtKB-KW"/>
</dbReference>
<dbReference type="AlphaFoldDB" id="A0A1I6FDH5"/>
<keyword evidence="3" id="KW-0540">Nuclease</keyword>
<dbReference type="InterPro" id="IPR035437">
    <property type="entry name" value="SNase_OB-fold_sf"/>
</dbReference>
<dbReference type="Proteomes" id="UP000198583">
    <property type="component" value="Unassembled WGS sequence"/>
</dbReference>
<keyword evidence="2" id="KW-1133">Transmembrane helix</keyword>
<keyword evidence="2" id="KW-0472">Membrane</keyword>
<keyword evidence="3" id="KW-0255">Endonuclease</keyword>
<keyword evidence="2" id="KW-0812">Transmembrane</keyword>